<dbReference type="NCBIfam" id="TIGR01457">
    <property type="entry name" value="HAD-SF-IIA-hyp2"/>
    <property type="match status" value="1"/>
</dbReference>
<evidence type="ECO:0000256" key="2">
    <source>
        <dbReference type="ARBA" id="ARBA00006696"/>
    </source>
</evidence>
<sequence length="254" mass="28201">MKDYKAYCLDLDGTVYRGTEPVTEAAAFVHRLQLKGIEPFFVTNNASMTQQQLNQKLARFGIETTESQIMSSAIAAAKYIKRWYPNRSVFMIGSDGLSQALEQEGISRVEKDADIVVMGIDPNVNYDKLATACLEVRKGAVFISTNRDLAFPSERGLVPGNGAFTTLVSVSTGVEPIYIGKPEGHMLDAIMYEHDFDKSDMVMIGDNYDTDILAGVHFEIDTVHVNTGVTPMEDVIKKDIQPTHVLEHLGFWDI</sequence>
<keyword evidence="5" id="KW-0460">Magnesium</keyword>
<evidence type="ECO:0000313" key="7">
    <source>
        <dbReference type="Proteomes" id="UP001172142"/>
    </source>
</evidence>
<evidence type="ECO:0000256" key="4">
    <source>
        <dbReference type="ARBA" id="ARBA00022801"/>
    </source>
</evidence>
<evidence type="ECO:0000256" key="1">
    <source>
        <dbReference type="ARBA" id="ARBA00001946"/>
    </source>
</evidence>
<dbReference type="NCBIfam" id="TIGR01460">
    <property type="entry name" value="HAD-SF-IIA"/>
    <property type="match status" value="1"/>
</dbReference>
<dbReference type="Pfam" id="PF13344">
    <property type="entry name" value="Hydrolase_6"/>
    <property type="match status" value="1"/>
</dbReference>
<evidence type="ECO:0000313" key="6">
    <source>
        <dbReference type="EMBL" id="MDN7247227.1"/>
    </source>
</evidence>
<comment type="similarity">
    <text evidence="2">Belongs to the HAD-like hydrolase superfamily. NagD family.</text>
</comment>
<keyword evidence="4 6" id="KW-0378">Hydrolase</keyword>
<dbReference type="RefSeq" id="WP_300992110.1">
    <property type="nucleotide sequence ID" value="NZ_CP129235.1"/>
</dbReference>
<dbReference type="PIRSF" id="PIRSF000915">
    <property type="entry name" value="PGP-type_phosphatase"/>
    <property type="match status" value="1"/>
</dbReference>
<dbReference type="InterPro" id="IPR023214">
    <property type="entry name" value="HAD_sf"/>
</dbReference>
<dbReference type="Gene3D" id="3.40.50.1000">
    <property type="entry name" value="HAD superfamily/HAD-like"/>
    <property type="match status" value="2"/>
</dbReference>
<dbReference type="InterPro" id="IPR006357">
    <property type="entry name" value="HAD-SF_hydro_IIA"/>
</dbReference>
<comment type="caution">
    <text evidence="6">The sequence shown here is derived from an EMBL/GenBank/DDBJ whole genome shotgun (WGS) entry which is preliminary data.</text>
</comment>
<gene>
    <name evidence="6" type="ORF">QWY13_17240</name>
</gene>
<dbReference type="GO" id="GO:0016787">
    <property type="term" value="F:hydrolase activity"/>
    <property type="evidence" value="ECO:0007669"/>
    <property type="project" value="UniProtKB-KW"/>
</dbReference>
<accession>A0ABT8NH50</accession>
<dbReference type="SFLD" id="SFLDG01139">
    <property type="entry name" value="C2.A:_Pyridoxal_Phosphate_Phos"/>
    <property type="match status" value="1"/>
</dbReference>
<proteinExistence type="inferred from homology"/>
<evidence type="ECO:0000256" key="3">
    <source>
        <dbReference type="ARBA" id="ARBA00022723"/>
    </source>
</evidence>
<organism evidence="6 7">
    <name type="scientific">Planococcus shenhongbingii</name>
    <dbReference type="NCBI Taxonomy" id="3058398"/>
    <lineage>
        <taxon>Bacteria</taxon>
        <taxon>Bacillati</taxon>
        <taxon>Bacillota</taxon>
        <taxon>Bacilli</taxon>
        <taxon>Bacillales</taxon>
        <taxon>Caryophanaceae</taxon>
        <taxon>Planococcus</taxon>
    </lineage>
</organism>
<dbReference type="Pfam" id="PF13242">
    <property type="entry name" value="Hydrolase_like"/>
    <property type="match status" value="1"/>
</dbReference>
<reference evidence="6 7" key="1">
    <citation type="submission" date="2023-07" db="EMBL/GenBank/DDBJ databases">
        <title>Novel species in genus Planococcus.</title>
        <authorList>
            <person name="Ning S."/>
        </authorList>
    </citation>
    <scope>NUCLEOTIDE SEQUENCE [LARGE SCALE GENOMIC DNA]</scope>
    <source>
        <strain evidence="6 7">N017</strain>
    </source>
</reference>
<dbReference type="PANTHER" id="PTHR19288:SF46">
    <property type="entry name" value="HALOACID DEHALOGENASE-LIKE HYDROLASE DOMAIN-CONTAINING PROTEIN 2"/>
    <property type="match status" value="1"/>
</dbReference>
<dbReference type="EMBL" id="JAUJWU010000006">
    <property type="protein sequence ID" value="MDN7247227.1"/>
    <property type="molecule type" value="Genomic_DNA"/>
</dbReference>
<dbReference type="Proteomes" id="UP001172142">
    <property type="component" value="Unassembled WGS sequence"/>
</dbReference>
<keyword evidence="7" id="KW-1185">Reference proteome</keyword>
<comment type="cofactor">
    <cofactor evidence="1">
        <name>Mg(2+)</name>
        <dbReference type="ChEBI" id="CHEBI:18420"/>
    </cofactor>
</comment>
<name>A0ABT8NH50_9BACL</name>
<evidence type="ECO:0000256" key="5">
    <source>
        <dbReference type="ARBA" id="ARBA00022842"/>
    </source>
</evidence>
<protein>
    <submittedName>
        <fullName evidence="6">TIGR01457 family HAD-type hydrolase</fullName>
    </submittedName>
</protein>
<dbReference type="SFLD" id="SFLDS00003">
    <property type="entry name" value="Haloacid_Dehalogenase"/>
    <property type="match status" value="1"/>
</dbReference>
<dbReference type="PANTHER" id="PTHR19288">
    <property type="entry name" value="4-NITROPHENYLPHOSPHATASE-RELATED"/>
    <property type="match status" value="1"/>
</dbReference>
<dbReference type="InterPro" id="IPR006354">
    <property type="entry name" value="HAD-SF_hydro_IIA_hyp1"/>
</dbReference>
<keyword evidence="3" id="KW-0479">Metal-binding</keyword>
<dbReference type="SUPFAM" id="SSF56784">
    <property type="entry name" value="HAD-like"/>
    <property type="match status" value="1"/>
</dbReference>
<dbReference type="InterPro" id="IPR036412">
    <property type="entry name" value="HAD-like_sf"/>
</dbReference>